<protein>
    <recommendedName>
        <fullName evidence="4">Copper transporter</fullName>
    </recommendedName>
</protein>
<keyword evidence="1" id="KW-1133">Transmembrane helix</keyword>
<dbReference type="GeneID" id="84799912"/>
<dbReference type="Pfam" id="PF11382">
    <property type="entry name" value="MctB"/>
    <property type="match status" value="1"/>
</dbReference>
<dbReference type="InterPro" id="IPR021522">
    <property type="entry name" value="MctB"/>
</dbReference>
<accession>E0E173</accession>
<sequence length="287" mass="30806">MHINFKYFIVSIGAIFLALGVGILIGTSMGSSVDIQEQNAAIVTDIDKQFKQLKEKDDKLAETNKNLLAKLDNVKDFIAGNENLLSNQKLSGKKVAIISFNEKANVDSVKNALTNSGASIYLDIQIKDEAVNTTNLEKINTKLGQKFTKKEEVISYIANSIKNSSDTSPLASLEELGLVKVRSNSGSYETINSIVVFNGSTASGKSKFPGLIKPILDQIKEDKYTVAIASSGESVGLKDFSKIKIATIDNIDEAAGRVSLVDLLASSNIIGNYGNSLVGDKLLPVGK</sequence>
<evidence type="ECO:0000256" key="1">
    <source>
        <dbReference type="SAM" id="Phobius"/>
    </source>
</evidence>
<keyword evidence="1" id="KW-0472">Membrane</keyword>
<feature type="transmembrane region" description="Helical" evidence="1">
    <location>
        <begin position="7"/>
        <end position="29"/>
    </location>
</feature>
<keyword evidence="3" id="KW-1185">Reference proteome</keyword>
<dbReference type="RefSeq" id="WP_007788034.1">
    <property type="nucleotide sequence ID" value="NZ_ADGQ01000004.1"/>
</dbReference>
<dbReference type="EMBL" id="ADGQ01000004">
    <property type="protein sequence ID" value="EFM65326.1"/>
    <property type="molecule type" value="Genomic_DNA"/>
</dbReference>
<evidence type="ECO:0000313" key="2">
    <source>
        <dbReference type="EMBL" id="EFM65326.1"/>
    </source>
</evidence>
<dbReference type="OrthoDB" id="2382049at2"/>
<name>E0E173_9FIRM</name>
<dbReference type="AlphaFoldDB" id="E0E173"/>
<dbReference type="GO" id="GO:0055070">
    <property type="term" value="P:copper ion homeostasis"/>
    <property type="evidence" value="ECO:0007669"/>
    <property type="project" value="InterPro"/>
</dbReference>
<proteinExistence type="predicted"/>
<evidence type="ECO:0000313" key="3">
    <source>
        <dbReference type="Proteomes" id="UP000003244"/>
    </source>
</evidence>
<dbReference type="GO" id="GO:0016020">
    <property type="term" value="C:membrane"/>
    <property type="evidence" value="ECO:0007669"/>
    <property type="project" value="InterPro"/>
</dbReference>
<evidence type="ECO:0008006" key="4">
    <source>
        <dbReference type="Google" id="ProtNLM"/>
    </source>
</evidence>
<reference evidence="2 3" key="1">
    <citation type="submission" date="2010-08" db="EMBL/GenBank/DDBJ databases">
        <authorList>
            <person name="Harkins D.M."/>
            <person name="Madupu R."/>
            <person name="Durkin A.S."/>
            <person name="Torralba M."/>
            <person name="Methe B."/>
            <person name="Sutton G.G."/>
            <person name="Nelson K.E."/>
        </authorList>
    </citation>
    <scope>NUCLEOTIDE SEQUENCE [LARGE SCALE GENOMIC DNA]</scope>
    <source>
        <strain evidence="2 3">DSM 17678</strain>
    </source>
</reference>
<dbReference type="STRING" id="596315.HMPREF0634_0425"/>
<organism evidence="2 3">
    <name type="scientific">Peptostreptococcus stomatis DSM 17678</name>
    <dbReference type="NCBI Taxonomy" id="596315"/>
    <lineage>
        <taxon>Bacteria</taxon>
        <taxon>Bacillati</taxon>
        <taxon>Bacillota</taxon>
        <taxon>Clostridia</taxon>
        <taxon>Peptostreptococcales</taxon>
        <taxon>Peptostreptococcaceae</taxon>
        <taxon>Peptostreptococcus</taxon>
    </lineage>
</organism>
<keyword evidence="1" id="KW-0812">Transmembrane</keyword>
<gene>
    <name evidence="2" type="ORF">HMPREF0634_0425</name>
</gene>
<dbReference type="eggNOG" id="ENOG502Z9M5">
    <property type="taxonomic scope" value="Bacteria"/>
</dbReference>
<comment type="caution">
    <text evidence="2">The sequence shown here is derived from an EMBL/GenBank/DDBJ whole genome shotgun (WGS) entry which is preliminary data.</text>
</comment>
<dbReference type="Proteomes" id="UP000003244">
    <property type="component" value="Unassembled WGS sequence"/>
</dbReference>